<feature type="transmembrane region" description="Helical" evidence="1">
    <location>
        <begin position="57"/>
        <end position="79"/>
    </location>
</feature>
<evidence type="ECO:0000256" key="1">
    <source>
        <dbReference type="SAM" id="Phobius"/>
    </source>
</evidence>
<sequence length="406" mass="46290">MELRALRSKRKAEFWGKVLPYLPYVFQSGVAVLLLLLIIAFSAWYTSFLQNLPPGLPIRWIILIILGPLTVYSGFRTYVQQADVIFLLPQENRMKAYLSPAFRSGVIYKLIGLYILLLLVWPLYLRSEGVHHPLWVMLLVLLLLKGLSAYGAWQELRMTTTRARTGYRMLRWCFLLLMLAAWVWQPIWESALFTLLVSLNYVLILRFPMKHVVPWDNLIAAEKSGAARVQLMLGWFVEVPAEGQKVIRRRWLSGVGNKIPWNSAAAYRYLLVKTLIRSELLGIVCRLTLLGMLIISWNDKSWLGVVLYLLFIFLTGIQLATLRHVHRDSPVASYYPIPAGARKAATLGLTSRLLFALVLLLWLPMVIVPGGGALLTFGSLAAGLLLALAMRGTWTRKWREDDELED</sequence>
<keyword evidence="1" id="KW-0812">Transmembrane</keyword>
<feature type="transmembrane region" description="Helical" evidence="1">
    <location>
        <begin position="133"/>
        <end position="153"/>
    </location>
</feature>
<reference evidence="3" key="1">
    <citation type="journal article" date="2019" name="Int. J. Syst. Evol. Microbiol.">
        <title>The Global Catalogue of Microorganisms (GCM) 10K type strain sequencing project: providing services to taxonomists for standard genome sequencing and annotation.</title>
        <authorList>
            <consortium name="The Broad Institute Genomics Platform"/>
            <consortium name="The Broad Institute Genome Sequencing Center for Infectious Disease"/>
            <person name="Wu L."/>
            <person name="Ma J."/>
        </authorList>
    </citation>
    <scope>NUCLEOTIDE SEQUENCE [LARGE SCALE GENOMIC DNA]</scope>
    <source>
        <strain evidence="3">CCUG 59189</strain>
    </source>
</reference>
<dbReference type="RefSeq" id="WP_379320751.1">
    <property type="nucleotide sequence ID" value="NZ_JBHTLM010000015.1"/>
</dbReference>
<feature type="transmembrane region" description="Helical" evidence="1">
    <location>
        <begin position="303"/>
        <end position="323"/>
    </location>
</feature>
<evidence type="ECO:0000313" key="2">
    <source>
        <dbReference type="EMBL" id="MFD1178311.1"/>
    </source>
</evidence>
<feature type="transmembrane region" description="Helical" evidence="1">
    <location>
        <begin position="280"/>
        <end position="297"/>
    </location>
</feature>
<accession>A0ABW3S0L2</accession>
<comment type="caution">
    <text evidence="2">The sequence shown here is derived from an EMBL/GenBank/DDBJ whole genome shotgun (WGS) entry which is preliminary data.</text>
</comment>
<protein>
    <submittedName>
        <fullName evidence="2">ABC transporter permease</fullName>
    </submittedName>
</protein>
<feature type="transmembrane region" description="Helical" evidence="1">
    <location>
        <begin position="100"/>
        <end position="121"/>
    </location>
</feature>
<keyword evidence="1" id="KW-0472">Membrane</keyword>
<keyword evidence="3" id="KW-1185">Reference proteome</keyword>
<dbReference type="PIRSF" id="PIRSF037259">
    <property type="entry name" value="EcsB_ABC"/>
    <property type="match status" value="1"/>
</dbReference>
<gene>
    <name evidence="2" type="ORF">ACFQ3W_18705</name>
</gene>
<dbReference type="Proteomes" id="UP001597262">
    <property type="component" value="Unassembled WGS sequence"/>
</dbReference>
<organism evidence="2 3">
    <name type="scientific">Paenibacillus puldeungensis</name>
    <dbReference type="NCBI Taxonomy" id="696536"/>
    <lineage>
        <taxon>Bacteria</taxon>
        <taxon>Bacillati</taxon>
        <taxon>Bacillota</taxon>
        <taxon>Bacilli</taxon>
        <taxon>Bacillales</taxon>
        <taxon>Paenibacillaceae</taxon>
        <taxon>Paenibacillus</taxon>
    </lineage>
</organism>
<feature type="transmembrane region" description="Helical" evidence="1">
    <location>
        <begin position="371"/>
        <end position="390"/>
    </location>
</feature>
<dbReference type="EMBL" id="JBHTLM010000015">
    <property type="protein sequence ID" value="MFD1178311.1"/>
    <property type="molecule type" value="Genomic_DNA"/>
</dbReference>
<evidence type="ECO:0000313" key="3">
    <source>
        <dbReference type="Proteomes" id="UP001597262"/>
    </source>
</evidence>
<feature type="transmembrane region" description="Helical" evidence="1">
    <location>
        <begin position="344"/>
        <end position="365"/>
    </location>
</feature>
<dbReference type="Pfam" id="PF05975">
    <property type="entry name" value="EcsB"/>
    <property type="match status" value="1"/>
</dbReference>
<feature type="transmembrane region" description="Helical" evidence="1">
    <location>
        <begin position="21"/>
        <end position="45"/>
    </location>
</feature>
<feature type="transmembrane region" description="Helical" evidence="1">
    <location>
        <begin position="190"/>
        <end position="209"/>
    </location>
</feature>
<proteinExistence type="predicted"/>
<dbReference type="InterPro" id="IPR010288">
    <property type="entry name" value="EcsB_ABC"/>
</dbReference>
<name>A0ABW3S0L2_9BACL</name>
<feature type="transmembrane region" description="Helical" evidence="1">
    <location>
        <begin position="165"/>
        <end position="184"/>
    </location>
</feature>
<keyword evidence="1" id="KW-1133">Transmembrane helix</keyword>